<accession>A0A0E9TCX5</accession>
<name>A0A0E9TCX5_ANGAN</name>
<organism evidence="1">
    <name type="scientific">Anguilla anguilla</name>
    <name type="common">European freshwater eel</name>
    <name type="synonym">Muraena anguilla</name>
    <dbReference type="NCBI Taxonomy" id="7936"/>
    <lineage>
        <taxon>Eukaryota</taxon>
        <taxon>Metazoa</taxon>
        <taxon>Chordata</taxon>
        <taxon>Craniata</taxon>
        <taxon>Vertebrata</taxon>
        <taxon>Euteleostomi</taxon>
        <taxon>Actinopterygii</taxon>
        <taxon>Neopterygii</taxon>
        <taxon>Teleostei</taxon>
        <taxon>Anguilliformes</taxon>
        <taxon>Anguillidae</taxon>
        <taxon>Anguilla</taxon>
    </lineage>
</organism>
<dbReference type="EMBL" id="GBXM01057126">
    <property type="protein sequence ID" value="JAH51451.1"/>
    <property type="molecule type" value="Transcribed_RNA"/>
</dbReference>
<reference evidence="1" key="2">
    <citation type="journal article" date="2015" name="Fish Shellfish Immunol.">
        <title>Early steps in the European eel (Anguilla anguilla)-Vibrio vulnificus interaction in the gills: Role of the RtxA13 toxin.</title>
        <authorList>
            <person name="Callol A."/>
            <person name="Pajuelo D."/>
            <person name="Ebbesson L."/>
            <person name="Teles M."/>
            <person name="MacKenzie S."/>
            <person name="Amaro C."/>
        </authorList>
    </citation>
    <scope>NUCLEOTIDE SEQUENCE</scope>
</reference>
<proteinExistence type="predicted"/>
<reference evidence="1" key="1">
    <citation type="submission" date="2014-11" db="EMBL/GenBank/DDBJ databases">
        <authorList>
            <person name="Amaro Gonzalez C."/>
        </authorList>
    </citation>
    <scope>NUCLEOTIDE SEQUENCE</scope>
</reference>
<dbReference type="AlphaFoldDB" id="A0A0E9TCX5"/>
<sequence>MDTVLFHKHQNFMKEAWIGLPLSRKCDKWQCSH</sequence>
<protein>
    <submittedName>
        <fullName evidence="1">Uncharacterized protein</fullName>
    </submittedName>
</protein>
<evidence type="ECO:0000313" key="1">
    <source>
        <dbReference type="EMBL" id="JAH51451.1"/>
    </source>
</evidence>